<dbReference type="EMBL" id="JBEZVI010000013">
    <property type="protein sequence ID" value="MEU3711934.1"/>
    <property type="molecule type" value="Genomic_DNA"/>
</dbReference>
<evidence type="ECO:0000256" key="1">
    <source>
        <dbReference type="SAM" id="MobiDB-lite"/>
    </source>
</evidence>
<feature type="compositionally biased region" description="Polar residues" evidence="1">
    <location>
        <begin position="1"/>
        <end position="20"/>
    </location>
</feature>
<name>A0ABV2Z290_9ACTN</name>
<reference evidence="2 3" key="1">
    <citation type="submission" date="2024-06" db="EMBL/GenBank/DDBJ databases">
        <title>The Natural Products Discovery Center: Release of the First 8490 Sequenced Strains for Exploring Actinobacteria Biosynthetic Diversity.</title>
        <authorList>
            <person name="Kalkreuter E."/>
            <person name="Kautsar S.A."/>
            <person name="Yang D."/>
            <person name="Bader C.D."/>
            <person name="Teijaro C.N."/>
            <person name="Fluegel L."/>
            <person name="Davis C.M."/>
            <person name="Simpson J.R."/>
            <person name="Lauterbach L."/>
            <person name="Steele A.D."/>
            <person name="Gui C."/>
            <person name="Meng S."/>
            <person name="Li G."/>
            <person name="Viehrig K."/>
            <person name="Ye F."/>
            <person name="Su P."/>
            <person name="Kiefer A.F."/>
            <person name="Nichols A."/>
            <person name="Cepeda A.J."/>
            <person name="Yan W."/>
            <person name="Fan B."/>
            <person name="Jiang Y."/>
            <person name="Adhikari A."/>
            <person name="Zheng C.-J."/>
            <person name="Schuster L."/>
            <person name="Cowan T.M."/>
            <person name="Smanski M.J."/>
            <person name="Chevrette M.G."/>
            <person name="De Carvalho L.P.S."/>
            <person name="Shen B."/>
        </authorList>
    </citation>
    <scope>NUCLEOTIDE SEQUENCE [LARGE SCALE GENOMIC DNA]</scope>
    <source>
        <strain evidence="2 3">NPDC033039</strain>
    </source>
</reference>
<feature type="region of interest" description="Disordered" evidence="1">
    <location>
        <begin position="1"/>
        <end position="31"/>
    </location>
</feature>
<proteinExistence type="predicted"/>
<sequence>MTTGIRGCDNQSNAQVSFLNSEHPGDSKSVPPRTYDGGVYAWISQHKGNPLNVQTGRGNCILWDEDWKVKGQWNDGSGEFVLAEVHSSPQDYGMTVSMTGDISLAAK</sequence>
<evidence type="ECO:0000313" key="3">
    <source>
        <dbReference type="Proteomes" id="UP001550853"/>
    </source>
</evidence>
<accession>A0ABV2Z290</accession>
<protein>
    <submittedName>
        <fullName evidence="2">Uncharacterized protein</fullName>
    </submittedName>
</protein>
<organism evidence="2 3">
    <name type="scientific">Streptomyces catenulae</name>
    <dbReference type="NCBI Taxonomy" id="66875"/>
    <lineage>
        <taxon>Bacteria</taxon>
        <taxon>Bacillati</taxon>
        <taxon>Actinomycetota</taxon>
        <taxon>Actinomycetes</taxon>
        <taxon>Kitasatosporales</taxon>
        <taxon>Streptomycetaceae</taxon>
        <taxon>Streptomyces</taxon>
    </lineage>
</organism>
<comment type="caution">
    <text evidence="2">The sequence shown here is derived from an EMBL/GenBank/DDBJ whole genome shotgun (WGS) entry which is preliminary data.</text>
</comment>
<keyword evidence="3" id="KW-1185">Reference proteome</keyword>
<dbReference type="RefSeq" id="WP_030288596.1">
    <property type="nucleotide sequence ID" value="NZ_JBEZVI010000013.1"/>
</dbReference>
<dbReference type="Proteomes" id="UP001550853">
    <property type="component" value="Unassembled WGS sequence"/>
</dbReference>
<evidence type="ECO:0000313" key="2">
    <source>
        <dbReference type="EMBL" id="MEU3711934.1"/>
    </source>
</evidence>
<gene>
    <name evidence="2" type="ORF">AB0E61_17785</name>
</gene>